<dbReference type="SUPFAM" id="SSF81901">
    <property type="entry name" value="HCP-like"/>
    <property type="match status" value="1"/>
</dbReference>
<dbReference type="GO" id="GO:0004672">
    <property type="term" value="F:protein kinase activity"/>
    <property type="evidence" value="ECO:0007669"/>
    <property type="project" value="InterPro"/>
</dbReference>
<reference evidence="6" key="2">
    <citation type="journal article" date="2023" name="IMA Fungus">
        <title>Comparative genomic study of the Penicillium genus elucidates a diverse pangenome and 15 lateral gene transfer events.</title>
        <authorList>
            <person name="Petersen C."/>
            <person name="Sorensen T."/>
            <person name="Nielsen M.R."/>
            <person name="Sondergaard T.E."/>
            <person name="Sorensen J.L."/>
            <person name="Fitzpatrick D.A."/>
            <person name="Frisvad J.C."/>
            <person name="Nielsen K.L."/>
        </authorList>
    </citation>
    <scope>NUCLEOTIDE SEQUENCE</scope>
    <source>
        <strain evidence="6">IBT 16125</strain>
    </source>
</reference>
<proteinExistence type="predicted"/>
<dbReference type="InterPro" id="IPR011009">
    <property type="entry name" value="Kinase-like_dom_sf"/>
</dbReference>
<dbReference type="PROSITE" id="PS00108">
    <property type="entry name" value="PROTEIN_KINASE_ST"/>
    <property type="match status" value="1"/>
</dbReference>
<gene>
    <name evidence="6" type="ORF">N7458_010690</name>
</gene>
<evidence type="ECO:0000256" key="2">
    <source>
        <dbReference type="ARBA" id="ARBA00022803"/>
    </source>
</evidence>
<dbReference type="Pfam" id="PF00069">
    <property type="entry name" value="Pkinase"/>
    <property type="match status" value="1"/>
</dbReference>
<dbReference type="AlphaFoldDB" id="A0AAD6G0H2"/>
<protein>
    <recommendedName>
        <fullName evidence="5">Protein kinase domain-containing protein</fullName>
    </recommendedName>
</protein>
<dbReference type="SUPFAM" id="SSF48452">
    <property type="entry name" value="TPR-like"/>
    <property type="match status" value="1"/>
</dbReference>
<dbReference type="Proteomes" id="UP001213681">
    <property type="component" value="Unassembled WGS sequence"/>
</dbReference>
<dbReference type="Gene3D" id="1.25.40.10">
    <property type="entry name" value="Tetratricopeptide repeat domain"/>
    <property type="match status" value="3"/>
</dbReference>
<dbReference type="Gene3D" id="3.30.200.20">
    <property type="entry name" value="Phosphorylase Kinase, domain 1"/>
    <property type="match status" value="1"/>
</dbReference>
<dbReference type="Pfam" id="PF13424">
    <property type="entry name" value="TPR_12"/>
    <property type="match status" value="2"/>
</dbReference>
<dbReference type="GO" id="GO:0005524">
    <property type="term" value="F:ATP binding"/>
    <property type="evidence" value="ECO:0007669"/>
    <property type="project" value="InterPro"/>
</dbReference>
<feature type="compositionally biased region" description="Basic and acidic residues" evidence="4">
    <location>
        <begin position="384"/>
        <end position="401"/>
    </location>
</feature>
<feature type="domain" description="Protein kinase" evidence="5">
    <location>
        <begin position="47"/>
        <end position="319"/>
    </location>
</feature>
<dbReference type="InterPro" id="IPR008271">
    <property type="entry name" value="Ser/Thr_kinase_AS"/>
</dbReference>
<dbReference type="PANTHER" id="PTHR45641">
    <property type="entry name" value="TETRATRICOPEPTIDE REPEAT PROTEIN (AFU_ORTHOLOGUE AFUA_6G03870)"/>
    <property type="match status" value="1"/>
</dbReference>
<dbReference type="SMART" id="SM00220">
    <property type="entry name" value="S_TKc"/>
    <property type="match status" value="1"/>
</dbReference>
<evidence type="ECO:0000313" key="7">
    <source>
        <dbReference type="Proteomes" id="UP001213681"/>
    </source>
</evidence>
<dbReference type="PROSITE" id="PS50011">
    <property type="entry name" value="PROTEIN_KINASE_DOM"/>
    <property type="match status" value="1"/>
</dbReference>
<comment type="caution">
    <text evidence="6">The sequence shown here is derived from an EMBL/GenBank/DDBJ whole genome shotgun (WGS) entry which is preliminary data.</text>
</comment>
<dbReference type="Pfam" id="PF13374">
    <property type="entry name" value="TPR_10"/>
    <property type="match status" value="2"/>
</dbReference>
<reference evidence="6" key="1">
    <citation type="submission" date="2022-12" db="EMBL/GenBank/DDBJ databases">
        <authorList>
            <person name="Petersen C."/>
        </authorList>
    </citation>
    <scope>NUCLEOTIDE SEQUENCE</scope>
    <source>
        <strain evidence="6">IBT 16125</strain>
    </source>
</reference>
<dbReference type="GeneID" id="81604315"/>
<keyword evidence="1" id="KW-0677">Repeat</keyword>
<evidence type="ECO:0000256" key="4">
    <source>
        <dbReference type="SAM" id="MobiDB-lite"/>
    </source>
</evidence>
<dbReference type="InterPro" id="IPR019734">
    <property type="entry name" value="TPR_rpt"/>
</dbReference>
<feature type="region of interest" description="Disordered" evidence="4">
    <location>
        <begin position="343"/>
        <end position="406"/>
    </location>
</feature>
<dbReference type="SUPFAM" id="SSF56112">
    <property type="entry name" value="Protein kinase-like (PK-like)"/>
    <property type="match status" value="1"/>
</dbReference>
<feature type="repeat" description="TPR" evidence="3">
    <location>
        <begin position="459"/>
        <end position="492"/>
    </location>
</feature>
<keyword evidence="7" id="KW-1185">Reference proteome</keyword>
<dbReference type="InterPro" id="IPR000719">
    <property type="entry name" value="Prot_kinase_dom"/>
</dbReference>
<dbReference type="PANTHER" id="PTHR45641:SF19">
    <property type="entry name" value="NEPHROCYSTIN-3"/>
    <property type="match status" value="1"/>
</dbReference>
<dbReference type="InterPro" id="IPR011990">
    <property type="entry name" value="TPR-like_helical_dom_sf"/>
</dbReference>
<dbReference type="Gene3D" id="1.10.510.10">
    <property type="entry name" value="Transferase(Phosphotransferase) domain 1"/>
    <property type="match status" value="1"/>
</dbReference>
<organism evidence="6 7">
    <name type="scientific">Penicillium daleae</name>
    <dbReference type="NCBI Taxonomy" id="63821"/>
    <lineage>
        <taxon>Eukaryota</taxon>
        <taxon>Fungi</taxon>
        <taxon>Dikarya</taxon>
        <taxon>Ascomycota</taxon>
        <taxon>Pezizomycotina</taxon>
        <taxon>Eurotiomycetes</taxon>
        <taxon>Eurotiomycetidae</taxon>
        <taxon>Eurotiales</taxon>
        <taxon>Aspergillaceae</taxon>
        <taxon>Penicillium</taxon>
    </lineage>
</organism>
<accession>A0AAD6G0H2</accession>
<evidence type="ECO:0000256" key="1">
    <source>
        <dbReference type="ARBA" id="ARBA00022737"/>
    </source>
</evidence>
<evidence type="ECO:0000256" key="3">
    <source>
        <dbReference type="PROSITE-ProRule" id="PRU00339"/>
    </source>
</evidence>
<dbReference type="EMBL" id="JAPVEA010000008">
    <property type="protein sequence ID" value="KAJ5439692.1"/>
    <property type="molecule type" value="Genomic_DNA"/>
</dbReference>
<dbReference type="SMART" id="SM00028">
    <property type="entry name" value="TPR"/>
    <property type="match status" value="5"/>
</dbReference>
<dbReference type="PROSITE" id="PS50005">
    <property type="entry name" value="TPR"/>
    <property type="match status" value="1"/>
</dbReference>
<name>A0AAD6G0H2_9EURO</name>
<dbReference type="RefSeq" id="XP_056762921.1">
    <property type="nucleotide sequence ID" value="XM_056914072.1"/>
</dbReference>
<evidence type="ECO:0000313" key="6">
    <source>
        <dbReference type="EMBL" id="KAJ5439692.1"/>
    </source>
</evidence>
<keyword evidence="2 3" id="KW-0802">TPR repeat</keyword>
<sequence length="1004" mass="115006">MDSSLSDLVLDSRIQVEFSSNFTYRFTFQSRVSSARYFRRRPRKDTWQAVKLLGRGSYGTVSLHKCLTSEGKAELQAVKTIEKTVISEGIDYYRELEAIAKFSQKKYEGLFVEYIGWYENDDSVFIVMEYMEYGDLDLHLKRPLPENEAREITLQIAEGLKLLHENGFAHRDLKPANIFVFRKGPDWWVKIGDFGFSKRVDEKDALLRSCVGTPIFLAPEVHMLYSSSINDQGTVLQYTKKVDIWALGVLTFYMIFHDYPFSPRKSITLQQYMGGEDFPFPTSRLPEISKACKSFIKAAMAPDASERLSAKQATENEWLMRPDLQIVEMASLRIKTEKLPDSISTEVSQEVLEPMRKHDSSDGNTYPPGGNVRADVPPNSSESSTRKESTAVKFDPSETRTDSPSYEHAMQLQLKELQSLHSQGMEHFRQNDFKKAEFMLRQAAKGREKLRGLKCKETRNSYHCLGVLYYHMSKYSQAKQLFQRVLDYRERVYGPKGISTLKSRYWIGVLTIQEGNNQEGLSILRQVVEVQKDVLGPNHPETLLSLSAIEQHNPQILEISPQNSISPPLLEIEKATKSMQHTIWKLTPLLRRTSSYPQKFPRKAAVKKCHRGKLVIVRLPQNSPQILPQPRPKYKPGCSDSFKVESHYRTMAELGQKLHEHGDYNAAQSHLELAASGLQKALGPTHVDSLEALYWLGRNQYELCHYQTAEVVYSEVAAGLTESLGTSDRKTLNSLHAIGLARSKQGKYREAELVFRSAFQGLEQNSDKHDQGLVRTLFQIGFTLYKQGNSEEAEPFFQDALNRRDFLLGPGAADTIECAFWLGRALFDLKNYHESEEAFRQSITRRQDSRDMSTNHWLGLAMYCQGKYKQAILFLRRAFSLRNAKCGEHDLDTLSSSYWLGLAYYYQARYAEAEPLLFQALSGMKKRTRLPGVPNQDTLDCLCWYEEVLQLQGKNEIAELARQNILRDHGILFGLECPNRLLTVRRWVRSLEPQKKFLGANSGF</sequence>
<evidence type="ECO:0000259" key="5">
    <source>
        <dbReference type="PROSITE" id="PS50011"/>
    </source>
</evidence>